<evidence type="ECO:0008006" key="15">
    <source>
        <dbReference type="Google" id="ProtNLM"/>
    </source>
</evidence>
<evidence type="ECO:0000256" key="12">
    <source>
        <dbReference type="SAM" id="Phobius"/>
    </source>
</evidence>
<dbReference type="GO" id="GO:0032259">
    <property type="term" value="P:methylation"/>
    <property type="evidence" value="ECO:0007669"/>
    <property type="project" value="UniProtKB-KW"/>
</dbReference>
<keyword evidence="3" id="KW-0489">Methyltransferase</keyword>
<evidence type="ECO:0000313" key="14">
    <source>
        <dbReference type="Proteomes" id="UP001221757"/>
    </source>
</evidence>
<accession>A0AAD7DZ90</accession>
<keyword evidence="7 12" id="KW-1133">Transmembrane helix</keyword>
<dbReference type="EMBL" id="JARKIE010000016">
    <property type="protein sequence ID" value="KAJ7701744.1"/>
    <property type="molecule type" value="Genomic_DNA"/>
</dbReference>
<dbReference type="GO" id="GO:0008168">
    <property type="term" value="F:methyltransferase activity"/>
    <property type="evidence" value="ECO:0007669"/>
    <property type="project" value="UniProtKB-KW"/>
</dbReference>
<organism evidence="13 14">
    <name type="scientific">Mycena rosella</name>
    <name type="common">Pink bonnet</name>
    <name type="synonym">Agaricus rosellus</name>
    <dbReference type="NCBI Taxonomy" id="1033263"/>
    <lineage>
        <taxon>Eukaryota</taxon>
        <taxon>Fungi</taxon>
        <taxon>Dikarya</taxon>
        <taxon>Basidiomycota</taxon>
        <taxon>Agaricomycotina</taxon>
        <taxon>Agaricomycetes</taxon>
        <taxon>Agaricomycetidae</taxon>
        <taxon>Agaricales</taxon>
        <taxon>Marasmiineae</taxon>
        <taxon>Mycenaceae</taxon>
        <taxon>Mycena</taxon>
    </lineage>
</organism>
<dbReference type="Proteomes" id="UP001221757">
    <property type="component" value="Unassembled WGS sequence"/>
</dbReference>
<protein>
    <recommendedName>
        <fullName evidence="15">Protein-S-isoprenylcysteine O-methyltransferase</fullName>
    </recommendedName>
</protein>
<evidence type="ECO:0000256" key="8">
    <source>
        <dbReference type="ARBA" id="ARBA00023098"/>
    </source>
</evidence>
<keyword evidence="6" id="KW-0256">Endoplasmic reticulum</keyword>
<comment type="caution">
    <text evidence="13">The sequence shown here is derived from an EMBL/GenBank/DDBJ whole genome shotgun (WGS) entry which is preliminary data.</text>
</comment>
<dbReference type="GO" id="GO:0008654">
    <property type="term" value="P:phospholipid biosynthetic process"/>
    <property type="evidence" value="ECO:0007669"/>
    <property type="project" value="UniProtKB-KW"/>
</dbReference>
<keyword evidence="10" id="KW-0594">Phospholipid biosynthesis</keyword>
<evidence type="ECO:0000256" key="5">
    <source>
        <dbReference type="ARBA" id="ARBA00022692"/>
    </source>
</evidence>
<evidence type="ECO:0000256" key="11">
    <source>
        <dbReference type="ARBA" id="ARBA00023264"/>
    </source>
</evidence>
<proteinExistence type="predicted"/>
<dbReference type="Pfam" id="PF04191">
    <property type="entry name" value="PEMT"/>
    <property type="match status" value="1"/>
</dbReference>
<evidence type="ECO:0000256" key="3">
    <source>
        <dbReference type="ARBA" id="ARBA00022603"/>
    </source>
</evidence>
<evidence type="ECO:0000256" key="9">
    <source>
        <dbReference type="ARBA" id="ARBA00023136"/>
    </source>
</evidence>
<dbReference type="Gene3D" id="1.20.120.1630">
    <property type="match status" value="1"/>
</dbReference>
<keyword evidence="14" id="KW-1185">Reference proteome</keyword>
<keyword evidence="2" id="KW-0444">Lipid biosynthesis</keyword>
<dbReference type="GO" id="GO:0012505">
    <property type="term" value="C:endomembrane system"/>
    <property type="evidence" value="ECO:0007669"/>
    <property type="project" value="UniProtKB-SubCell"/>
</dbReference>
<keyword evidence="9 12" id="KW-0472">Membrane</keyword>
<sequence length="239" mass="25923">MPLPRILCIAASTLGLHTASTSPNPPPADSARRGIAPTGLEFMLASRHLRTIQTALYWSVAVAEMAVIVTQRASPSIWTQQILARLALGGDLTQIHFAATPTAALGSLLCVSGGILRALCYNALGRHFTFEIGIFKNHQLVTTGPYSVVRHPGYTGAFLAYFGLMLYYASPGSWVMECVIKGSAAGRAFGVLYALLMFLVVTGLTWRIPKEDEGLRKQFGEEWENYASKVPYALMPGVF</sequence>
<keyword evidence="5 12" id="KW-0812">Transmembrane</keyword>
<evidence type="ECO:0000256" key="1">
    <source>
        <dbReference type="ARBA" id="ARBA00004127"/>
    </source>
</evidence>
<reference evidence="13" key="1">
    <citation type="submission" date="2023-03" db="EMBL/GenBank/DDBJ databases">
        <title>Massive genome expansion in bonnet fungi (Mycena s.s.) driven by repeated elements and novel gene families across ecological guilds.</title>
        <authorList>
            <consortium name="Lawrence Berkeley National Laboratory"/>
            <person name="Harder C.B."/>
            <person name="Miyauchi S."/>
            <person name="Viragh M."/>
            <person name="Kuo A."/>
            <person name="Thoen E."/>
            <person name="Andreopoulos B."/>
            <person name="Lu D."/>
            <person name="Skrede I."/>
            <person name="Drula E."/>
            <person name="Henrissat B."/>
            <person name="Morin E."/>
            <person name="Kohler A."/>
            <person name="Barry K."/>
            <person name="LaButti K."/>
            <person name="Morin E."/>
            <person name="Salamov A."/>
            <person name="Lipzen A."/>
            <person name="Mereny Z."/>
            <person name="Hegedus B."/>
            <person name="Baldrian P."/>
            <person name="Stursova M."/>
            <person name="Weitz H."/>
            <person name="Taylor A."/>
            <person name="Grigoriev I.V."/>
            <person name="Nagy L.G."/>
            <person name="Martin F."/>
            <person name="Kauserud H."/>
        </authorList>
    </citation>
    <scope>NUCLEOTIDE SEQUENCE</scope>
    <source>
        <strain evidence="13">CBHHK067</strain>
    </source>
</reference>
<comment type="subcellular location">
    <subcellularLocation>
        <location evidence="1">Endomembrane system</location>
        <topology evidence="1">Multi-pass membrane protein</topology>
    </subcellularLocation>
</comment>
<keyword evidence="8" id="KW-0443">Lipid metabolism</keyword>
<gene>
    <name evidence="13" type="ORF">B0H17DRAFT_924202</name>
</gene>
<evidence type="ECO:0000256" key="4">
    <source>
        <dbReference type="ARBA" id="ARBA00022691"/>
    </source>
</evidence>
<keyword evidence="4" id="KW-0949">S-adenosyl-L-methionine</keyword>
<evidence type="ECO:0000256" key="7">
    <source>
        <dbReference type="ARBA" id="ARBA00022989"/>
    </source>
</evidence>
<evidence type="ECO:0000256" key="2">
    <source>
        <dbReference type="ARBA" id="ARBA00022516"/>
    </source>
</evidence>
<evidence type="ECO:0000256" key="10">
    <source>
        <dbReference type="ARBA" id="ARBA00023209"/>
    </source>
</evidence>
<evidence type="ECO:0000313" key="13">
    <source>
        <dbReference type="EMBL" id="KAJ7701744.1"/>
    </source>
</evidence>
<dbReference type="PANTHER" id="PTHR12714">
    <property type="entry name" value="PROTEIN-S ISOPRENYLCYSTEINE O-METHYLTRANSFERASE"/>
    <property type="match status" value="1"/>
</dbReference>
<dbReference type="AlphaFoldDB" id="A0AAD7DZ90"/>
<keyword evidence="3" id="KW-0808">Transferase</keyword>
<name>A0AAD7DZ90_MYCRO</name>
<dbReference type="InterPro" id="IPR007318">
    <property type="entry name" value="Phopholipid_MeTrfase"/>
</dbReference>
<keyword evidence="11" id="KW-1208">Phospholipid metabolism</keyword>
<feature type="transmembrane region" description="Helical" evidence="12">
    <location>
        <begin position="188"/>
        <end position="208"/>
    </location>
</feature>
<dbReference type="PANTHER" id="PTHR12714:SF9">
    <property type="entry name" value="PROTEIN-S-ISOPRENYLCYSTEINE O-METHYLTRANSFERASE"/>
    <property type="match status" value="1"/>
</dbReference>
<evidence type="ECO:0000256" key="6">
    <source>
        <dbReference type="ARBA" id="ARBA00022824"/>
    </source>
</evidence>